<dbReference type="GO" id="GO:0016740">
    <property type="term" value="F:transferase activity"/>
    <property type="evidence" value="ECO:0007669"/>
    <property type="project" value="UniProtKB-KW"/>
</dbReference>
<evidence type="ECO:0000256" key="1">
    <source>
        <dbReference type="ARBA" id="ARBA00001933"/>
    </source>
</evidence>
<evidence type="ECO:0000256" key="3">
    <source>
        <dbReference type="ARBA" id="ARBA00022679"/>
    </source>
</evidence>
<evidence type="ECO:0000256" key="2">
    <source>
        <dbReference type="ARBA" id="ARBA00010008"/>
    </source>
</evidence>
<comment type="cofactor">
    <cofactor evidence="1">
        <name>pyridoxal 5'-phosphate</name>
        <dbReference type="ChEBI" id="CHEBI:597326"/>
    </cofactor>
</comment>
<comment type="similarity">
    <text evidence="2">Belongs to the class-II pyridoxal-phosphate-dependent aminotransferase family. BioF subfamily.</text>
</comment>
<accession>A0A5N6G0U3</accession>
<dbReference type="InterPro" id="IPR004839">
    <property type="entry name" value="Aminotransferase_I/II_large"/>
</dbReference>
<dbReference type="EMBL" id="ML735355">
    <property type="protein sequence ID" value="KAE8384798.1"/>
    <property type="molecule type" value="Genomic_DNA"/>
</dbReference>
<gene>
    <name evidence="6" type="ORF">BDV23DRAFT_176786</name>
    <name evidence="7" type="ORF">ETB97_003997</name>
</gene>
<evidence type="ECO:0000313" key="8">
    <source>
        <dbReference type="Proteomes" id="UP000541154"/>
    </source>
</evidence>
<accession>A0A5N7BT77</accession>
<evidence type="ECO:0000313" key="6">
    <source>
        <dbReference type="EMBL" id="KAE8384798.1"/>
    </source>
</evidence>
<feature type="domain" description="Aminotransferase class I/classII large" evidence="5">
    <location>
        <begin position="36"/>
        <end position="410"/>
    </location>
</feature>
<dbReference type="InterPro" id="IPR015422">
    <property type="entry name" value="PyrdxlP-dep_Trfase_small"/>
</dbReference>
<dbReference type="InterPro" id="IPR050087">
    <property type="entry name" value="AON_synthase_class-II"/>
</dbReference>
<organism evidence="6">
    <name type="scientific">Petromyces alliaceus</name>
    <name type="common">Aspergillus alliaceus</name>
    <dbReference type="NCBI Taxonomy" id="209559"/>
    <lineage>
        <taxon>Eukaryota</taxon>
        <taxon>Fungi</taxon>
        <taxon>Dikarya</taxon>
        <taxon>Ascomycota</taxon>
        <taxon>Pezizomycotina</taxon>
        <taxon>Eurotiomycetes</taxon>
        <taxon>Eurotiomycetidae</taxon>
        <taxon>Eurotiales</taxon>
        <taxon>Aspergillaceae</taxon>
        <taxon>Aspergillus</taxon>
        <taxon>Aspergillus subgen. Circumdati</taxon>
    </lineage>
</organism>
<dbReference type="PANTHER" id="PTHR13693:SF77">
    <property type="entry name" value="8-AMINO-7-OXONONANOATE SYNTHASE"/>
    <property type="match status" value="1"/>
</dbReference>
<dbReference type="InterPro" id="IPR015421">
    <property type="entry name" value="PyrdxlP-dep_Trfase_major"/>
</dbReference>
<evidence type="ECO:0000259" key="5">
    <source>
        <dbReference type="Pfam" id="PF00155"/>
    </source>
</evidence>
<accession>A0A8H6EBY2</accession>
<keyword evidence="8" id="KW-1185">Reference proteome</keyword>
<sequence>MSLPRAFSEDLNAGLNKCRQQRLYLQTSPSPDGSSVVDFSSNDSLALRSSEALRKEFFRQLGQRPLYLGAGSSRVLDGSSKQVMELEARLAAYHGAKDGLLFNSGYEANVAIFSNLPHPGDAIVYDNLIHASIIDGSQASQATIVRSFKHNDVHSLRQVLENIKAESLDIVEGRRTVFVSFESFYSMDGDVAPIRDILDIVKQALPAGNFVFIIDEAHSVGLIGPHGSGLAAHLGLEKELHIQMQCYTKAPGASCGIVLCDSLVRQFLVNYARSLIYSTGPTFPTVALLNASINILKSSEGDRRREQLHNNIKLFYDTIAKQTQWEMVQHSGVLRIPTMRSSDVVRYNVPIVPLVTAVGLCHNLQAWLLRCGYRTYAFTFPVVPRTKERVRLMLNAEHTPEQIFNAVQALMVWAERHLLFNKGSRL</sequence>
<dbReference type="Gene3D" id="3.40.640.10">
    <property type="entry name" value="Type I PLP-dependent aspartate aminotransferase-like (Major domain)"/>
    <property type="match status" value="1"/>
</dbReference>
<keyword evidence="4" id="KW-0663">Pyridoxal phosphate</keyword>
<evidence type="ECO:0000313" key="7">
    <source>
        <dbReference type="EMBL" id="KAF5867077.1"/>
    </source>
</evidence>
<dbReference type="Gene3D" id="3.90.1150.10">
    <property type="entry name" value="Aspartate Aminotransferase, domain 1"/>
    <property type="match status" value="1"/>
</dbReference>
<dbReference type="OrthoDB" id="2382073at2759"/>
<keyword evidence="3 6" id="KW-0808">Transferase</keyword>
<dbReference type="Pfam" id="PF00155">
    <property type="entry name" value="Aminotran_1_2"/>
    <property type="match status" value="1"/>
</dbReference>
<dbReference type="GO" id="GO:0030170">
    <property type="term" value="F:pyridoxal phosphate binding"/>
    <property type="evidence" value="ECO:0007669"/>
    <property type="project" value="InterPro"/>
</dbReference>
<dbReference type="AlphaFoldDB" id="A0A5N6G0U3"/>
<dbReference type="Proteomes" id="UP000326877">
    <property type="component" value="Unassembled WGS sequence"/>
</dbReference>
<proteinExistence type="inferred from homology"/>
<name>A0A5N6G0U3_PETAA</name>
<reference evidence="6" key="2">
    <citation type="submission" date="2019-04" db="EMBL/GenBank/DDBJ databases">
        <title>Friends and foes A comparative genomics studyof 23 Aspergillus species from section Flavi.</title>
        <authorList>
            <consortium name="DOE Joint Genome Institute"/>
            <person name="Kjaerbolling I."/>
            <person name="Vesth T."/>
            <person name="Frisvad J.C."/>
            <person name="Nybo J.L."/>
            <person name="Theobald S."/>
            <person name="Kildgaard S."/>
            <person name="Isbrandt T."/>
            <person name="Kuo A."/>
            <person name="Sato A."/>
            <person name="Lyhne E.K."/>
            <person name="Kogle M.E."/>
            <person name="Wiebenga A."/>
            <person name="Kun R.S."/>
            <person name="Lubbers R.J."/>
            <person name="Makela M.R."/>
            <person name="Barry K."/>
            <person name="Chovatia M."/>
            <person name="Clum A."/>
            <person name="Daum C."/>
            <person name="Haridas S."/>
            <person name="He G."/>
            <person name="LaButti K."/>
            <person name="Lipzen A."/>
            <person name="Mondo S."/>
            <person name="Riley R."/>
            <person name="Salamov A."/>
            <person name="Simmons B.A."/>
            <person name="Magnuson J.K."/>
            <person name="Henrissat B."/>
            <person name="Mortensen U.H."/>
            <person name="Larsen T.O."/>
            <person name="Devries R.P."/>
            <person name="Grigoriev I.V."/>
            <person name="Machida M."/>
            <person name="Baker S.E."/>
            <person name="Andersen M.R."/>
        </authorList>
    </citation>
    <scope>NUCLEOTIDE SEQUENCE [LARGE SCALE GENOMIC DNA]</scope>
    <source>
        <strain evidence="6">IBT 14317</strain>
    </source>
</reference>
<dbReference type="EMBL" id="SPNV01000002">
    <property type="protein sequence ID" value="KAF5867077.1"/>
    <property type="molecule type" value="Genomic_DNA"/>
</dbReference>
<dbReference type="PANTHER" id="PTHR13693">
    <property type="entry name" value="CLASS II AMINOTRANSFERASE/8-AMINO-7-OXONONANOATE SYNTHASE"/>
    <property type="match status" value="1"/>
</dbReference>
<reference evidence="7 8" key="1">
    <citation type="submission" date="2019-04" db="EMBL/GenBank/DDBJ databases">
        <title>Aspergillus burnettii sp. nov., novel species from soil in southeast Queensland.</title>
        <authorList>
            <person name="Gilchrist C.L.M."/>
            <person name="Pitt J.I."/>
            <person name="Lange L."/>
            <person name="Lacey H.J."/>
            <person name="Vuong D."/>
            <person name="Midgley D.J."/>
            <person name="Greenfield P."/>
            <person name="Bradbury M."/>
            <person name="Lacey E."/>
            <person name="Busk P.K."/>
            <person name="Pilgaard B."/>
            <person name="Chooi Y.H."/>
            <person name="Piggott A.M."/>
        </authorList>
    </citation>
    <scope>NUCLEOTIDE SEQUENCE [LARGE SCALE GENOMIC DNA]</scope>
    <source>
        <strain evidence="7 8">FRR 5400</strain>
    </source>
</reference>
<protein>
    <submittedName>
        <fullName evidence="6">Pyridoxal phosphate-dependent transferase</fullName>
    </submittedName>
</protein>
<dbReference type="SUPFAM" id="SSF53383">
    <property type="entry name" value="PLP-dependent transferases"/>
    <property type="match status" value="1"/>
</dbReference>
<dbReference type="GO" id="GO:0009102">
    <property type="term" value="P:biotin biosynthetic process"/>
    <property type="evidence" value="ECO:0007669"/>
    <property type="project" value="TreeGrafter"/>
</dbReference>
<dbReference type="InterPro" id="IPR015424">
    <property type="entry name" value="PyrdxlP-dep_Trfase"/>
</dbReference>
<dbReference type="Proteomes" id="UP000541154">
    <property type="component" value="Unassembled WGS sequence"/>
</dbReference>
<evidence type="ECO:0000256" key="4">
    <source>
        <dbReference type="ARBA" id="ARBA00022898"/>
    </source>
</evidence>
<dbReference type="OMA" id="MPVHEDG"/>